<name>A0A6V2ANE5_9STRA</name>
<organism evidence="4">
    <name type="scientific">Ditylum brightwellii</name>
    <dbReference type="NCBI Taxonomy" id="49249"/>
    <lineage>
        <taxon>Eukaryota</taxon>
        <taxon>Sar</taxon>
        <taxon>Stramenopiles</taxon>
        <taxon>Ochrophyta</taxon>
        <taxon>Bacillariophyta</taxon>
        <taxon>Mediophyceae</taxon>
        <taxon>Lithodesmiophycidae</taxon>
        <taxon>Lithodesmiales</taxon>
        <taxon>Lithodesmiaceae</taxon>
        <taxon>Ditylum</taxon>
    </lineage>
</organism>
<proteinExistence type="predicted"/>
<sequence>MSNNEETSDTAEQEGPIVWLAYYCQEAGREYYFEPKRKIATWVMPDSYHPYPESAIKANGGIKDPQDRRQLNVPKITTKVGQRRVSFGSDAPNEGEERGCDFISEYQRSLHLDEVSGKIVQKERGLVFDTSRSIDSIACQNMRPSPLSRRLLVFTVFIVVIFVGGIVIISFPSQRGSMLIDAFLNSIDRHGTINVETLIEAEDHLLNTPKNMSKVNEKIPERTTIEMVDSKECPVSLKSDMKEAQIKPYQNEATSVKTHNIFERKKPTEKDKKMLKDNASTLQTKTQPSHNKAQEMTPNQRTESKGEESETKEMDTKREREGDDSTLLFQLSENNKNRESTEDANHEKKSHSNSHKQLNIIESQPSCSKVQEKIPNQREEAKENIYIASKNTYIVSNKEQGDDNTPPLQSSKHDKNREHTKAATKQYKRCLIPLAYLFSSKCQKQAKENPLFDLQNLVDLLIE</sequence>
<evidence type="ECO:0008006" key="5">
    <source>
        <dbReference type="Google" id="ProtNLM"/>
    </source>
</evidence>
<reference evidence="4" key="1">
    <citation type="submission" date="2021-01" db="EMBL/GenBank/DDBJ databases">
        <authorList>
            <person name="Corre E."/>
            <person name="Pelletier E."/>
            <person name="Niang G."/>
            <person name="Scheremetjew M."/>
            <person name="Finn R."/>
            <person name="Kale V."/>
            <person name="Holt S."/>
            <person name="Cochrane G."/>
            <person name="Meng A."/>
            <person name="Brown T."/>
            <person name="Cohen L."/>
        </authorList>
    </citation>
    <scope>NUCLEOTIDE SEQUENCE</scope>
    <source>
        <strain evidence="4">GSO104</strain>
    </source>
</reference>
<dbReference type="EMBL" id="HBNS01002628">
    <property type="protein sequence ID" value="CAE4582163.1"/>
    <property type="molecule type" value="Transcribed_RNA"/>
</dbReference>
<accession>A0A6V2ANE5</accession>
<gene>
    <name evidence="3" type="ORF">DBRI00130_LOCUS2107</name>
    <name evidence="4" type="ORF">DBRI00130_LOCUS2108</name>
</gene>
<feature type="compositionally biased region" description="Polar residues" evidence="1">
    <location>
        <begin position="278"/>
        <end position="301"/>
    </location>
</feature>
<feature type="compositionally biased region" description="Basic and acidic residues" evidence="1">
    <location>
        <begin position="302"/>
        <end position="323"/>
    </location>
</feature>
<evidence type="ECO:0000313" key="3">
    <source>
        <dbReference type="EMBL" id="CAE4582163.1"/>
    </source>
</evidence>
<dbReference type="AlphaFoldDB" id="A0A6V2ANE5"/>
<keyword evidence="2" id="KW-0472">Membrane</keyword>
<feature type="region of interest" description="Disordered" evidence="1">
    <location>
        <begin position="397"/>
        <end position="419"/>
    </location>
</feature>
<feature type="transmembrane region" description="Helical" evidence="2">
    <location>
        <begin position="151"/>
        <end position="171"/>
    </location>
</feature>
<evidence type="ECO:0000313" key="4">
    <source>
        <dbReference type="EMBL" id="CAE4582164.1"/>
    </source>
</evidence>
<feature type="compositionally biased region" description="Basic and acidic residues" evidence="1">
    <location>
        <begin position="335"/>
        <end position="347"/>
    </location>
</feature>
<keyword evidence="2" id="KW-0812">Transmembrane</keyword>
<feature type="region of interest" description="Disordered" evidence="1">
    <location>
        <begin position="248"/>
        <end position="357"/>
    </location>
</feature>
<evidence type="ECO:0000256" key="2">
    <source>
        <dbReference type="SAM" id="Phobius"/>
    </source>
</evidence>
<dbReference type="EMBL" id="HBNS01002629">
    <property type="protein sequence ID" value="CAE4582164.1"/>
    <property type="molecule type" value="Transcribed_RNA"/>
</dbReference>
<evidence type="ECO:0000256" key="1">
    <source>
        <dbReference type="SAM" id="MobiDB-lite"/>
    </source>
</evidence>
<feature type="compositionally biased region" description="Basic and acidic residues" evidence="1">
    <location>
        <begin position="260"/>
        <end position="276"/>
    </location>
</feature>
<protein>
    <recommendedName>
        <fullName evidence="5">WW domain-containing protein</fullName>
    </recommendedName>
</protein>
<keyword evidence="2" id="KW-1133">Transmembrane helix</keyword>